<feature type="region of interest" description="Disordered" evidence="7">
    <location>
        <begin position="1"/>
        <end position="155"/>
    </location>
</feature>
<protein>
    <recommendedName>
        <fullName evidence="12">Piwi-like protein 1</fullName>
    </recommendedName>
</protein>
<evidence type="ECO:0000313" key="11">
    <source>
        <dbReference type="Proteomes" id="UP001519460"/>
    </source>
</evidence>
<dbReference type="InterPro" id="IPR003100">
    <property type="entry name" value="PAZ_dom"/>
</dbReference>
<dbReference type="PANTHER" id="PTHR22891">
    <property type="entry name" value="EUKARYOTIC TRANSLATION INITIATION FACTOR 2C"/>
    <property type="match status" value="1"/>
</dbReference>
<evidence type="ECO:0000313" key="10">
    <source>
        <dbReference type="EMBL" id="KAK7480068.1"/>
    </source>
</evidence>
<dbReference type="InterPro" id="IPR003165">
    <property type="entry name" value="Piwi"/>
</dbReference>
<keyword evidence="2" id="KW-0217">Developmental protein</keyword>
<gene>
    <name evidence="10" type="ORF">BaRGS_00028705</name>
</gene>
<evidence type="ECO:0000256" key="1">
    <source>
        <dbReference type="ARBA" id="ARBA00004496"/>
    </source>
</evidence>
<feature type="compositionally biased region" description="Basic and acidic residues" evidence="7">
    <location>
        <begin position="70"/>
        <end position="92"/>
    </location>
</feature>
<feature type="compositionally biased region" description="Polar residues" evidence="7">
    <location>
        <begin position="33"/>
        <end position="46"/>
    </location>
</feature>
<dbReference type="SMART" id="SM00950">
    <property type="entry name" value="Piwi"/>
    <property type="match status" value="1"/>
</dbReference>
<evidence type="ECO:0000259" key="9">
    <source>
        <dbReference type="PROSITE" id="PS50822"/>
    </source>
</evidence>
<dbReference type="SUPFAM" id="SSF101690">
    <property type="entry name" value="PAZ domain"/>
    <property type="match status" value="1"/>
</dbReference>
<dbReference type="SMART" id="SM00949">
    <property type="entry name" value="PAZ"/>
    <property type="match status" value="1"/>
</dbReference>
<dbReference type="Proteomes" id="UP001519460">
    <property type="component" value="Unassembled WGS sequence"/>
</dbReference>
<feature type="compositionally biased region" description="Low complexity" evidence="7">
    <location>
        <begin position="55"/>
        <end position="65"/>
    </location>
</feature>
<dbReference type="CDD" id="cd02845">
    <property type="entry name" value="PAZ_piwi_like"/>
    <property type="match status" value="1"/>
</dbReference>
<comment type="similarity">
    <text evidence="6">Belongs to the argonaute family. Piwi subfamily.</text>
</comment>
<dbReference type="GO" id="GO:0005737">
    <property type="term" value="C:cytoplasm"/>
    <property type="evidence" value="ECO:0007669"/>
    <property type="project" value="UniProtKB-SubCell"/>
</dbReference>
<keyword evidence="3" id="KW-0963">Cytoplasm</keyword>
<feature type="compositionally biased region" description="Low complexity" evidence="7">
    <location>
        <begin position="97"/>
        <end position="111"/>
    </location>
</feature>
<organism evidence="10 11">
    <name type="scientific">Batillaria attramentaria</name>
    <dbReference type="NCBI Taxonomy" id="370345"/>
    <lineage>
        <taxon>Eukaryota</taxon>
        <taxon>Metazoa</taxon>
        <taxon>Spiralia</taxon>
        <taxon>Lophotrochozoa</taxon>
        <taxon>Mollusca</taxon>
        <taxon>Gastropoda</taxon>
        <taxon>Caenogastropoda</taxon>
        <taxon>Sorbeoconcha</taxon>
        <taxon>Cerithioidea</taxon>
        <taxon>Batillariidae</taxon>
        <taxon>Batillaria</taxon>
    </lineage>
</organism>
<dbReference type="EMBL" id="JACVVK020000289">
    <property type="protein sequence ID" value="KAK7480068.1"/>
    <property type="molecule type" value="Genomic_DNA"/>
</dbReference>
<accession>A0ABD0JZ23</accession>
<keyword evidence="11" id="KW-1185">Reference proteome</keyword>
<dbReference type="CDD" id="cd04658">
    <property type="entry name" value="Piwi_piwi-like_Euk"/>
    <property type="match status" value="1"/>
</dbReference>
<name>A0ABD0JZ23_9CAEN</name>
<evidence type="ECO:0000259" key="8">
    <source>
        <dbReference type="PROSITE" id="PS50821"/>
    </source>
</evidence>
<dbReference type="InterPro" id="IPR036397">
    <property type="entry name" value="RNaseH_sf"/>
</dbReference>
<dbReference type="InterPro" id="IPR036085">
    <property type="entry name" value="PAZ_dom_sf"/>
</dbReference>
<evidence type="ECO:0000256" key="6">
    <source>
        <dbReference type="ARBA" id="ARBA00038291"/>
    </source>
</evidence>
<keyword evidence="4" id="KW-0694">RNA-binding</keyword>
<dbReference type="PROSITE" id="PS50822">
    <property type="entry name" value="PIWI"/>
    <property type="match status" value="1"/>
</dbReference>
<reference evidence="10 11" key="1">
    <citation type="journal article" date="2023" name="Sci. Data">
        <title>Genome assembly of the Korean intertidal mud-creeper Batillaria attramentaria.</title>
        <authorList>
            <person name="Patra A.K."/>
            <person name="Ho P.T."/>
            <person name="Jun S."/>
            <person name="Lee S.J."/>
            <person name="Kim Y."/>
            <person name="Won Y.J."/>
        </authorList>
    </citation>
    <scope>NUCLEOTIDE SEQUENCE [LARGE SCALE GENOMIC DNA]</scope>
    <source>
        <strain evidence="10">Wonlab-2016</strain>
    </source>
</reference>
<dbReference type="AlphaFoldDB" id="A0ABD0JZ23"/>
<dbReference type="GO" id="GO:0003723">
    <property type="term" value="F:RNA binding"/>
    <property type="evidence" value="ECO:0007669"/>
    <property type="project" value="UniProtKB-KW"/>
</dbReference>
<proteinExistence type="inferred from homology"/>
<dbReference type="Pfam" id="PF02170">
    <property type="entry name" value="PAZ"/>
    <property type="match status" value="1"/>
</dbReference>
<evidence type="ECO:0000256" key="2">
    <source>
        <dbReference type="ARBA" id="ARBA00022473"/>
    </source>
</evidence>
<dbReference type="Pfam" id="PF23278">
    <property type="entry name" value="Piwi_N"/>
    <property type="match status" value="1"/>
</dbReference>
<dbReference type="Gene3D" id="3.30.420.10">
    <property type="entry name" value="Ribonuclease H-like superfamily/Ribonuclease H"/>
    <property type="match status" value="2"/>
</dbReference>
<feature type="domain" description="PAZ" evidence="8">
    <location>
        <begin position="419"/>
        <end position="544"/>
    </location>
</feature>
<evidence type="ECO:0000256" key="3">
    <source>
        <dbReference type="ARBA" id="ARBA00022490"/>
    </source>
</evidence>
<keyword evidence="5" id="KW-0943">RNA-mediated gene silencing</keyword>
<feature type="compositionally biased region" description="Basic residues" evidence="7">
    <location>
        <begin position="1"/>
        <end position="15"/>
    </location>
</feature>
<evidence type="ECO:0000256" key="4">
    <source>
        <dbReference type="ARBA" id="ARBA00022884"/>
    </source>
</evidence>
<dbReference type="PROSITE" id="PS50821">
    <property type="entry name" value="PAZ"/>
    <property type="match status" value="1"/>
</dbReference>
<comment type="caution">
    <text evidence="10">The sequence shown here is derived from an EMBL/GenBank/DDBJ whole genome shotgun (WGS) entry which is preliminary data.</text>
</comment>
<evidence type="ECO:0000256" key="5">
    <source>
        <dbReference type="ARBA" id="ARBA00023158"/>
    </source>
</evidence>
<evidence type="ECO:0008006" key="12">
    <source>
        <dbReference type="Google" id="ProtNLM"/>
    </source>
</evidence>
<dbReference type="SUPFAM" id="SSF53098">
    <property type="entry name" value="Ribonuclease H-like"/>
    <property type="match status" value="1"/>
</dbReference>
<feature type="region of interest" description="Disordered" evidence="7">
    <location>
        <begin position="168"/>
        <end position="228"/>
    </location>
</feature>
<dbReference type="Pfam" id="PF02171">
    <property type="entry name" value="Piwi"/>
    <property type="match status" value="1"/>
</dbReference>
<evidence type="ECO:0000256" key="7">
    <source>
        <dbReference type="SAM" id="MobiDB-lite"/>
    </source>
</evidence>
<sequence>MSGRARARGRARSTSRHLEQARRPGEQLLGPGEQSTRPCGQPSRTGDQWPRPVEQHPQPVEQPFQSWEQPPRHDEQPSRPGEQTRRNGEHAFQRSFPPQQAHPLGAAAPLGRGRGRGLREDCGGDTYASAWGGARPKIPSRQMGATQQGTNGAVPERVPVAVGRGQVTEVGPAGVSNGSRNASPLSGGLGEARTGRSSVPPSGEDARSGDKSAGASGDGRRRWRGVAEYETPSYKPKNITDTHGTEGTPLTVVANYFKVNTVPDWVLCQYHVDFQPPLESKGLKLGLLRDHASVLGDVRVFDGTILFMPRKLPDEVTVLHSLCTHTNSKVKITIKLTTEVLPGSPTALQLHNLILKRCLAVCGMKLVGRHYFSIESASADKVAAYGLKVAPGFQTSILHFEESVLLEANITHKVLHTHTVWHEMQQLRDRIADNSRGPRLDMDRIMQEWVRKATQMLLGAIVLTRYNNKTYRVDDIDWQARPTGTFQKSDGSSVTFKDYFWQAYGHKIEDDEQPLLVSRPRKNNGPRGQTENILLIPELCIMTGLTDAMREQSFLMKAVSDDMRTGPEERIKRLQNFTRDLNRVPKAHEELAKWQMTIDTEPVQINARRLPDERLFVSKDNGKQLQVKDSSWQGSMTEMLVPVELREWLLLYPREMEVEAKTLCNYLTSNGRSSPRQMGMNISMPKLICLPNKNIGAYSQELQAQLQRFPSTQLVTCLQLNNRKDIYDMVKKYTCTVHPVPSQVIVKKTLIRPKQMAAISTKIAMQMNCKIGGQLWRVDIPISGVMFVGIDVYHDTTQRNRSVAGVVASMDKGVSRFYSHVTFQPSKQEIHDNLPEAIIKCVGAYYGQNSMLPEMVNIHRDGVGDGMLDMVYTKELSNVLKAVDKLYTDRGKKMPKVAFTVVKKRINTRFVLKTPHGLQNPPAGTVVDTVVTRPEWYDYYLISQSVRQGTGTISVPATCQYAHKLAYLTGMSLHKEFDPSLANKLFFL</sequence>
<dbReference type="InterPro" id="IPR012337">
    <property type="entry name" value="RNaseH-like_sf"/>
</dbReference>
<dbReference type="Gene3D" id="2.170.260.10">
    <property type="entry name" value="paz domain"/>
    <property type="match status" value="1"/>
</dbReference>
<dbReference type="GO" id="GO:0031047">
    <property type="term" value="P:regulatory ncRNA-mediated gene silencing"/>
    <property type="evidence" value="ECO:0007669"/>
    <property type="project" value="UniProtKB-KW"/>
</dbReference>
<feature type="compositionally biased region" description="Basic and acidic residues" evidence="7">
    <location>
        <begin position="16"/>
        <end position="25"/>
    </location>
</feature>
<feature type="domain" description="Piwi" evidence="9">
    <location>
        <begin position="714"/>
        <end position="974"/>
    </location>
</feature>
<comment type="subcellular location">
    <subcellularLocation>
        <location evidence="1">Cytoplasm</location>
    </subcellularLocation>
</comment>
<dbReference type="Gene3D" id="3.40.50.2300">
    <property type="match status" value="1"/>
</dbReference>
<dbReference type="FunFam" id="2.170.260.10:FF:000003">
    <property type="entry name" value="Piwi-like RNA-mediated gene silencing 2"/>
    <property type="match status" value="1"/>
</dbReference>